<feature type="region of interest" description="Disordered" evidence="6">
    <location>
        <begin position="1"/>
        <end position="22"/>
    </location>
</feature>
<dbReference type="CDD" id="cd06173">
    <property type="entry name" value="MFS_MefA_like"/>
    <property type="match status" value="1"/>
</dbReference>
<evidence type="ECO:0000256" key="4">
    <source>
        <dbReference type="ARBA" id="ARBA00022989"/>
    </source>
</evidence>
<feature type="transmembrane region" description="Helical" evidence="7">
    <location>
        <begin position="402"/>
        <end position="419"/>
    </location>
</feature>
<keyword evidence="4 7" id="KW-1133">Transmembrane helix</keyword>
<dbReference type="InterPro" id="IPR020846">
    <property type="entry name" value="MFS_dom"/>
</dbReference>
<comment type="caution">
    <text evidence="9">The sequence shown here is derived from an EMBL/GenBank/DDBJ whole genome shotgun (WGS) entry which is preliminary data.</text>
</comment>
<feature type="transmembrane region" description="Helical" evidence="7">
    <location>
        <begin position="311"/>
        <end position="329"/>
    </location>
</feature>
<dbReference type="InterPro" id="IPR011701">
    <property type="entry name" value="MFS"/>
</dbReference>
<accession>A0ABU6C9Q2</accession>
<feature type="region of interest" description="Disordered" evidence="6">
    <location>
        <begin position="431"/>
        <end position="474"/>
    </location>
</feature>
<evidence type="ECO:0000313" key="10">
    <source>
        <dbReference type="Proteomes" id="UP001352223"/>
    </source>
</evidence>
<feature type="transmembrane region" description="Helical" evidence="7">
    <location>
        <begin position="249"/>
        <end position="272"/>
    </location>
</feature>
<feature type="transmembrane region" description="Helical" evidence="7">
    <location>
        <begin position="284"/>
        <end position="304"/>
    </location>
</feature>
<proteinExistence type="predicted"/>
<dbReference type="Pfam" id="PF07690">
    <property type="entry name" value="MFS_1"/>
    <property type="match status" value="2"/>
</dbReference>
<gene>
    <name evidence="9" type="ORF">OKJ48_14455</name>
</gene>
<dbReference type="PANTHER" id="PTHR23513">
    <property type="entry name" value="INTEGRAL MEMBRANE EFFLUX PROTEIN-RELATED"/>
    <property type="match status" value="1"/>
</dbReference>
<dbReference type="EMBL" id="JAOZYB010000094">
    <property type="protein sequence ID" value="MEB3961439.1"/>
    <property type="molecule type" value="Genomic_DNA"/>
</dbReference>
<evidence type="ECO:0000313" key="9">
    <source>
        <dbReference type="EMBL" id="MEB3961439.1"/>
    </source>
</evidence>
<dbReference type="Proteomes" id="UP001352223">
    <property type="component" value="Unassembled WGS sequence"/>
</dbReference>
<feature type="transmembrane region" description="Helical" evidence="7">
    <location>
        <begin position="374"/>
        <end position="396"/>
    </location>
</feature>
<feature type="transmembrane region" description="Helical" evidence="7">
    <location>
        <begin position="335"/>
        <end position="362"/>
    </location>
</feature>
<evidence type="ECO:0000259" key="8">
    <source>
        <dbReference type="PROSITE" id="PS50850"/>
    </source>
</evidence>
<reference evidence="9 10" key="1">
    <citation type="submission" date="2022-10" db="EMBL/GenBank/DDBJ databases">
        <authorList>
            <person name="Xie J."/>
            <person name="Shen N."/>
        </authorList>
    </citation>
    <scope>NUCLEOTIDE SEQUENCE [LARGE SCALE GENOMIC DNA]</scope>
    <source>
        <strain evidence="9 10">DSM 41681</strain>
    </source>
</reference>
<keyword evidence="5 7" id="KW-0472">Membrane</keyword>
<organism evidence="9 10">
    <name type="scientific">Streptomyces kunmingensis</name>
    <dbReference type="NCBI Taxonomy" id="68225"/>
    <lineage>
        <taxon>Bacteria</taxon>
        <taxon>Bacillati</taxon>
        <taxon>Actinomycetota</taxon>
        <taxon>Actinomycetes</taxon>
        <taxon>Kitasatosporales</taxon>
        <taxon>Streptomycetaceae</taxon>
        <taxon>Streptomyces</taxon>
    </lineage>
</organism>
<keyword evidence="2" id="KW-1003">Cell membrane</keyword>
<keyword evidence="10" id="KW-1185">Reference proteome</keyword>
<protein>
    <submittedName>
        <fullName evidence="9">MFS transporter</fullName>
    </submittedName>
</protein>
<evidence type="ECO:0000256" key="5">
    <source>
        <dbReference type="ARBA" id="ARBA00023136"/>
    </source>
</evidence>
<dbReference type="PANTHER" id="PTHR23513:SF6">
    <property type="entry name" value="MAJOR FACILITATOR SUPERFAMILY ASSOCIATED DOMAIN-CONTAINING PROTEIN"/>
    <property type="match status" value="1"/>
</dbReference>
<dbReference type="Gene3D" id="1.20.1250.20">
    <property type="entry name" value="MFS general substrate transporter like domains"/>
    <property type="match status" value="2"/>
</dbReference>
<evidence type="ECO:0000256" key="2">
    <source>
        <dbReference type="ARBA" id="ARBA00022475"/>
    </source>
</evidence>
<dbReference type="InterPro" id="IPR036259">
    <property type="entry name" value="MFS_trans_sf"/>
</dbReference>
<evidence type="ECO:0000256" key="6">
    <source>
        <dbReference type="SAM" id="MobiDB-lite"/>
    </source>
</evidence>
<sequence length="474" mass="47969">MPTQHTVAKKAADNGARSAAPDTHPRVLRGLVGMLAANAAALSANRVLSIALPWFVLTTTGSVGKTGLVAFCQIVPYVISQALAGPIIDRVGPKRISVAGDLLSTAAMVTAPLLYLTGGLPFGVLLALLAVVGAADGPANGAKGLFVPSATRAARVPIERGTGLSAAVERTATTVGPAVAGVVVTAFGSLYALWVTAALFAVSALIVSSTLTDPVPEPHEIPVEDGGGYFSQLRQGAAFLRDAKLLRSIVGMLAVTNLLDQAFMSVLLPVWAKESGNGAEAIGLVVSVFAATSIIAALVAAGVAERLPRRTVYLIGFSLGGLPRFAAMATGAPLWLVLTVLAVGGLGSGFVNPIVGAVTYELIPTPLLGRVKTLAQAVTWAGIPFGGLLGAGLVTLTGTSTALWIVGGLYLVAIGVPGMSREWSGMRKRTVPETAAVDSSDPVEDVGGAGPASAAAQSLPQQKPRGESSVRTAA</sequence>
<feature type="transmembrane region" description="Helical" evidence="7">
    <location>
        <begin position="113"/>
        <end position="135"/>
    </location>
</feature>
<evidence type="ECO:0000256" key="7">
    <source>
        <dbReference type="SAM" id="Phobius"/>
    </source>
</evidence>
<dbReference type="SUPFAM" id="SSF103473">
    <property type="entry name" value="MFS general substrate transporter"/>
    <property type="match status" value="1"/>
</dbReference>
<feature type="compositionally biased region" description="Low complexity" evidence="6">
    <location>
        <begin position="451"/>
        <end position="462"/>
    </location>
</feature>
<feature type="transmembrane region" description="Helical" evidence="7">
    <location>
        <begin position="178"/>
        <end position="207"/>
    </location>
</feature>
<keyword evidence="3 7" id="KW-0812">Transmembrane</keyword>
<comment type="subcellular location">
    <subcellularLocation>
        <location evidence="1">Cell membrane</location>
        <topology evidence="1">Multi-pass membrane protein</topology>
    </subcellularLocation>
</comment>
<dbReference type="RefSeq" id="WP_324768723.1">
    <property type="nucleotide sequence ID" value="NZ_BAAATS010000033.1"/>
</dbReference>
<dbReference type="PROSITE" id="PS50850">
    <property type="entry name" value="MFS"/>
    <property type="match status" value="1"/>
</dbReference>
<evidence type="ECO:0000256" key="3">
    <source>
        <dbReference type="ARBA" id="ARBA00022692"/>
    </source>
</evidence>
<name>A0ABU6C9Q2_9ACTN</name>
<evidence type="ECO:0000256" key="1">
    <source>
        <dbReference type="ARBA" id="ARBA00004651"/>
    </source>
</evidence>
<feature type="domain" description="Major facilitator superfamily (MFS) profile" evidence="8">
    <location>
        <begin position="246"/>
        <end position="474"/>
    </location>
</feature>